<dbReference type="GO" id="GO:0003882">
    <property type="term" value="F:CDP-diacylglycerol-serine O-phosphatidyltransferase activity"/>
    <property type="evidence" value="ECO:0007669"/>
    <property type="project" value="UniProtKB-EC"/>
</dbReference>
<evidence type="ECO:0000256" key="1">
    <source>
        <dbReference type="ARBA" id="ARBA00000287"/>
    </source>
</evidence>
<evidence type="ECO:0000256" key="13">
    <source>
        <dbReference type="ARBA" id="ARBA00023264"/>
    </source>
</evidence>
<keyword evidence="9 16" id="KW-1133">Transmembrane helix</keyword>
<dbReference type="GO" id="GO:0008654">
    <property type="term" value="P:phospholipid biosynthetic process"/>
    <property type="evidence" value="ECO:0007669"/>
    <property type="project" value="UniProtKB-KW"/>
</dbReference>
<feature type="transmembrane region" description="Helical" evidence="16">
    <location>
        <begin position="93"/>
        <end position="112"/>
    </location>
</feature>
<comment type="catalytic activity">
    <reaction evidence="1">
        <text>a CDP-1,2-diacyl-sn-glycerol + L-serine = a 1,2-diacyl-sn-glycero-3-phospho-L-serine + CMP + H(+)</text>
        <dbReference type="Rhea" id="RHEA:16913"/>
        <dbReference type="ChEBI" id="CHEBI:15378"/>
        <dbReference type="ChEBI" id="CHEBI:33384"/>
        <dbReference type="ChEBI" id="CHEBI:57262"/>
        <dbReference type="ChEBI" id="CHEBI:58332"/>
        <dbReference type="ChEBI" id="CHEBI:60377"/>
        <dbReference type="EC" id="2.7.8.8"/>
    </reaction>
</comment>
<dbReference type="PROSITE" id="PS00379">
    <property type="entry name" value="CDP_ALCOHOL_P_TRANSF"/>
    <property type="match status" value="1"/>
</dbReference>
<dbReference type="InterPro" id="IPR050324">
    <property type="entry name" value="CDP-alcohol_PTase-I"/>
</dbReference>
<evidence type="ECO:0000256" key="12">
    <source>
        <dbReference type="ARBA" id="ARBA00023209"/>
    </source>
</evidence>
<evidence type="ECO:0000256" key="11">
    <source>
        <dbReference type="ARBA" id="ARBA00023136"/>
    </source>
</evidence>
<sequence length="173" mass="19046">MLKRVIPNVLTFINLALGVLAILEIIKENYIASAAFIIIAAFIDRYDGRIARRLDVCSEFGKELDSLADLVSFGVAPALLIFNQFNLIEWEKAKLAGLAILILYIISGSYRLVRYNINTFEGTFTGVPITVAGLVLAAYSLLVPISELTVFIAAALLLILSLLMVSKLKLKKR</sequence>
<evidence type="ECO:0000313" key="17">
    <source>
        <dbReference type="EMBL" id="OBR66464.1"/>
    </source>
</evidence>
<dbReference type="Pfam" id="PF01066">
    <property type="entry name" value="CDP-OH_P_transf"/>
    <property type="match status" value="1"/>
</dbReference>
<dbReference type="NCBIfam" id="TIGR00473">
    <property type="entry name" value="pssA"/>
    <property type="match status" value="1"/>
</dbReference>
<dbReference type="GO" id="GO:0012505">
    <property type="term" value="C:endomembrane system"/>
    <property type="evidence" value="ECO:0007669"/>
    <property type="project" value="UniProtKB-SubCell"/>
</dbReference>
<keyword evidence="6" id="KW-0444">Lipid biosynthesis</keyword>
<dbReference type="RefSeq" id="WP_068681660.1">
    <property type="nucleotide sequence ID" value="NZ_LYPA01000046.1"/>
</dbReference>
<dbReference type="InterPro" id="IPR048254">
    <property type="entry name" value="CDP_ALCOHOL_P_TRANSF_CS"/>
</dbReference>
<dbReference type="PANTHER" id="PTHR14269">
    <property type="entry name" value="CDP-DIACYLGLYCEROL--GLYCEROL-3-PHOSPHATE 3-PHOSPHATIDYLTRANSFERASE-RELATED"/>
    <property type="match status" value="1"/>
</dbReference>
<keyword evidence="18" id="KW-1185">Reference proteome</keyword>
<feature type="transmembrane region" description="Helical" evidence="16">
    <location>
        <begin position="148"/>
        <end position="165"/>
    </location>
</feature>
<evidence type="ECO:0000256" key="15">
    <source>
        <dbReference type="RuleBase" id="RU003750"/>
    </source>
</evidence>
<reference evidence="17 18" key="1">
    <citation type="submission" date="2016-05" db="EMBL/GenBank/DDBJ databases">
        <title>Paenibacillus oryzae. sp. nov., isolated from the rice root.</title>
        <authorList>
            <person name="Zhang J."/>
            <person name="Zhang X."/>
        </authorList>
    </citation>
    <scope>NUCLEOTIDE SEQUENCE [LARGE SCALE GENOMIC DNA]</scope>
    <source>
        <strain evidence="17 18">1DrF-4</strain>
    </source>
</reference>
<organism evidence="17 18">
    <name type="scientific">Paenibacillus oryzae</name>
    <dbReference type="NCBI Taxonomy" id="1844972"/>
    <lineage>
        <taxon>Bacteria</taxon>
        <taxon>Bacillati</taxon>
        <taxon>Bacillota</taxon>
        <taxon>Bacilli</taxon>
        <taxon>Bacillales</taxon>
        <taxon>Paenibacillaceae</taxon>
        <taxon>Paenibacillus</taxon>
    </lineage>
</organism>
<name>A0A1A5YLI1_9BACL</name>
<protein>
    <recommendedName>
        <fullName evidence="5">CDP-diacylglycerol--serine O-phosphatidyltransferase</fullName>
        <ecNumber evidence="4">2.7.8.8</ecNumber>
    </recommendedName>
    <alternativeName>
        <fullName evidence="14">Phosphatidylserine synthase</fullName>
    </alternativeName>
</protein>
<evidence type="ECO:0000256" key="9">
    <source>
        <dbReference type="ARBA" id="ARBA00022989"/>
    </source>
</evidence>
<dbReference type="EC" id="2.7.8.8" evidence="4"/>
<dbReference type="EMBL" id="LYPA01000046">
    <property type="protein sequence ID" value="OBR66464.1"/>
    <property type="molecule type" value="Genomic_DNA"/>
</dbReference>
<keyword evidence="12" id="KW-0594">Phospholipid biosynthesis</keyword>
<dbReference type="InterPro" id="IPR004533">
    <property type="entry name" value="CDP-diaglyc--ser_O-PTrfase"/>
</dbReference>
<gene>
    <name evidence="17" type="ORF">A7K91_03175</name>
</gene>
<evidence type="ECO:0000256" key="16">
    <source>
        <dbReference type="SAM" id="Phobius"/>
    </source>
</evidence>
<dbReference type="PANTHER" id="PTHR14269:SF61">
    <property type="entry name" value="CDP-DIACYLGLYCEROL--SERINE O-PHOSPHATIDYLTRANSFERASE"/>
    <property type="match status" value="1"/>
</dbReference>
<evidence type="ECO:0000256" key="3">
    <source>
        <dbReference type="ARBA" id="ARBA00010441"/>
    </source>
</evidence>
<keyword evidence="8 16" id="KW-0812">Transmembrane</keyword>
<evidence type="ECO:0000256" key="5">
    <source>
        <dbReference type="ARBA" id="ARBA00017171"/>
    </source>
</evidence>
<keyword evidence="11 16" id="KW-0472">Membrane</keyword>
<dbReference type="STRING" id="1844972.A7K91_03175"/>
<evidence type="ECO:0000313" key="18">
    <source>
        <dbReference type="Proteomes" id="UP000092024"/>
    </source>
</evidence>
<proteinExistence type="inferred from homology"/>
<dbReference type="GO" id="GO:0016020">
    <property type="term" value="C:membrane"/>
    <property type="evidence" value="ECO:0007669"/>
    <property type="project" value="InterPro"/>
</dbReference>
<feature type="transmembrane region" description="Helical" evidence="16">
    <location>
        <begin position="124"/>
        <end position="142"/>
    </location>
</feature>
<keyword evidence="10" id="KW-0443">Lipid metabolism</keyword>
<comment type="similarity">
    <text evidence="3 15">Belongs to the CDP-alcohol phosphatidyltransferase class-I family.</text>
</comment>
<evidence type="ECO:0000256" key="6">
    <source>
        <dbReference type="ARBA" id="ARBA00022516"/>
    </source>
</evidence>
<keyword evidence="13" id="KW-1208">Phospholipid metabolism</keyword>
<accession>A0A1A5YLI1</accession>
<feature type="transmembrane region" description="Helical" evidence="16">
    <location>
        <begin position="5"/>
        <end position="23"/>
    </location>
</feature>
<evidence type="ECO:0000256" key="14">
    <source>
        <dbReference type="ARBA" id="ARBA00032361"/>
    </source>
</evidence>
<dbReference type="InterPro" id="IPR000462">
    <property type="entry name" value="CDP-OH_P_trans"/>
</dbReference>
<evidence type="ECO:0000256" key="2">
    <source>
        <dbReference type="ARBA" id="ARBA00004127"/>
    </source>
</evidence>
<keyword evidence="7 15" id="KW-0808">Transferase</keyword>
<dbReference type="Proteomes" id="UP000092024">
    <property type="component" value="Unassembled WGS sequence"/>
</dbReference>
<evidence type="ECO:0000256" key="4">
    <source>
        <dbReference type="ARBA" id="ARBA00013174"/>
    </source>
</evidence>
<dbReference type="Gene3D" id="1.20.120.1760">
    <property type="match status" value="1"/>
</dbReference>
<comment type="subcellular location">
    <subcellularLocation>
        <location evidence="2">Endomembrane system</location>
        <topology evidence="2">Multi-pass membrane protein</topology>
    </subcellularLocation>
</comment>
<dbReference type="AlphaFoldDB" id="A0A1A5YLI1"/>
<comment type="caution">
    <text evidence="17">The sequence shown here is derived from an EMBL/GenBank/DDBJ whole genome shotgun (WGS) entry which is preliminary data.</text>
</comment>
<dbReference type="OrthoDB" id="9777147at2"/>
<evidence type="ECO:0000256" key="7">
    <source>
        <dbReference type="ARBA" id="ARBA00022679"/>
    </source>
</evidence>
<dbReference type="InterPro" id="IPR043130">
    <property type="entry name" value="CDP-OH_PTrfase_TM_dom"/>
</dbReference>
<evidence type="ECO:0000256" key="8">
    <source>
        <dbReference type="ARBA" id="ARBA00022692"/>
    </source>
</evidence>
<evidence type="ECO:0000256" key="10">
    <source>
        <dbReference type="ARBA" id="ARBA00023098"/>
    </source>
</evidence>